<evidence type="ECO:0000313" key="3">
    <source>
        <dbReference type="Proteomes" id="UP000054097"/>
    </source>
</evidence>
<dbReference type="EMBL" id="KN824389">
    <property type="protein sequence ID" value="KIM21217.1"/>
    <property type="molecule type" value="Genomic_DNA"/>
</dbReference>
<proteinExistence type="predicted"/>
<organism evidence="2 3">
    <name type="scientific">Serendipita vermifera MAFF 305830</name>
    <dbReference type="NCBI Taxonomy" id="933852"/>
    <lineage>
        <taxon>Eukaryota</taxon>
        <taxon>Fungi</taxon>
        <taxon>Dikarya</taxon>
        <taxon>Basidiomycota</taxon>
        <taxon>Agaricomycotina</taxon>
        <taxon>Agaricomycetes</taxon>
        <taxon>Sebacinales</taxon>
        <taxon>Serendipitaceae</taxon>
        <taxon>Serendipita</taxon>
    </lineage>
</organism>
<name>A0A0C2WUZ2_SERVB</name>
<dbReference type="HOGENOM" id="CLU_684386_0_0_1"/>
<dbReference type="STRING" id="933852.A0A0C2WUZ2"/>
<protein>
    <submittedName>
        <fullName evidence="2">Uncharacterized protein</fullName>
    </submittedName>
</protein>
<evidence type="ECO:0000256" key="1">
    <source>
        <dbReference type="SAM" id="MobiDB-lite"/>
    </source>
</evidence>
<dbReference type="AlphaFoldDB" id="A0A0C2WUZ2"/>
<reference evidence="3" key="2">
    <citation type="submission" date="2015-01" db="EMBL/GenBank/DDBJ databases">
        <title>Evolutionary Origins and Diversification of the Mycorrhizal Mutualists.</title>
        <authorList>
            <consortium name="DOE Joint Genome Institute"/>
            <consortium name="Mycorrhizal Genomics Consortium"/>
            <person name="Kohler A."/>
            <person name="Kuo A."/>
            <person name="Nagy L.G."/>
            <person name="Floudas D."/>
            <person name="Copeland A."/>
            <person name="Barry K.W."/>
            <person name="Cichocki N."/>
            <person name="Veneault-Fourrey C."/>
            <person name="LaButti K."/>
            <person name="Lindquist E.A."/>
            <person name="Lipzen A."/>
            <person name="Lundell T."/>
            <person name="Morin E."/>
            <person name="Murat C."/>
            <person name="Riley R."/>
            <person name="Ohm R."/>
            <person name="Sun H."/>
            <person name="Tunlid A."/>
            <person name="Henrissat B."/>
            <person name="Grigoriev I.V."/>
            <person name="Hibbett D.S."/>
            <person name="Martin F."/>
        </authorList>
    </citation>
    <scope>NUCLEOTIDE SEQUENCE [LARGE SCALE GENOMIC DNA]</scope>
    <source>
        <strain evidence="3">MAFF 305830</strain>
    </source>
</reference>
<accession>A0A0C2WUZ2</accession>
<feature type="region of interest" description="Disordered" evidence="1">
    <location>
        <begin position="56"/>
        <end position="104"/>
    </location>
</feature>
<dbReference type="OrthoDB" id="3251442at2759"/>
<feature type="compositionally biased region" description="Basic residues" evidence="1">
    <location>
        <begin position="63"/>
        <end position="74"/>
    </location>
</feature>
<feature type="non-terminal residue" evidence="2">
    <location>
        <position position="403"/>
    </location>
</feature>
<feature type="compositionally biased region" description="Acidic residues" evidence="1">
    <location>
        <begin position="77"/>
        <end position="93"/>
    </location>
</feature>
<sequence length="403" mass="46426">MAPTSKRKKLKNSEVSAHHLRKNAVKVAMEDYARCWCRGNDGCGKILQRTTRLKHYRDEGKRKEAKRAKRRRKRSEPEEEPEEEEEEPEEALEEVPNAGTLDLDDVLRMDIPNDLDLQYDDWMAYPDAETGEYTNVIHSIFTLELSNLEVQNAKLDGESDDTSNASDASEGTQASDEEGFVYDWEERAEEVDFDDAEQREEEQRLLLAYDRETMAGSNLDDMRAMAYILDNNLSRKAINNLGRVFPDKRISSEYILKKKLELFSGLQTKTYDCCFGGCILFVGPFKDHNACPICSEPRFDTRNQPRKQFDYLPLIPRLQSLYRSDRMIEMLRYRAELPPFNGTLRDVFDGEHFRSLAEKPVVVDGVEYPHKMGEADTDIFLGITFDGVSLWRGLGTVQARQST</sequence>
<evidence type="ECO:0000313" key="2">
    <source>
        <dbReference type="EMBL" id="KIM21217.1"/>
    </source>
</evidence>
<gene>
    <name evidence="2" type="ORF">M408DRAFT_110139</name>
</gene>
<reference evidence="2 3" key="1">
    <citation type="submission" date="2014-04" db="EMBL/GenBank/DDBJ databases">
        <authorList>
            <consortium name="DOE Joint Genome Institute"/>
            <person name="Kuo A."/>
            <person name="Zuccaro A."/>
            <person name="Kohler A."/>
            <person name="Nagy L.G."/>
            <person name="Floudas D."/>
            <person name="Copeland A."/>
            <person name="Barry K.W."/>
            <person name="Cichocki N."/>
            <person name="Veneault-Fourrey C."/>
            <person name="LaButti K."/>
            <person name="Lindquist E.A."/>
            <person name="Lipzen A."/>
            <person name="Lundell T."/>
            <person name="Morin E."/>
            <person name="Murat C."/>
            <person name="Sun H."/>
            <person name="Tunlid A."/>
            <person name="Henrissat B."/>
            <person name="Grigoriev I.V."/>
            <person name="Hibbett D.S."/>
            <person name="Martin F."/>
            <person name="Nordberg H.P."/>
            <person name="Cantor M.N."/>
            <person name="Hua S.X."/>
        </authorList>
    </citation>
    <scope>NUCLEOTIDE SEQUENCE [LARGE SCALE GENOMIC DNA]</scope>
    <source>
        <strain evidence="2 3">MAFF 305830</strain>
    </source>
</reference>
<feature type="compositionally biased region" description="Polar residues" evidence="1">
    <location>
        <begin position="162"/>
        <end position="174"/>
    </location>
</feature>
<dbReference type="Proteomes" id="UP000054097">
    <property type="component" value="Unassembled WGS sequence"/>
</dbReference>
<feature type="region of interest" description="Disordered" evidence="1">
    <location>
        <begin position="156"/>
        <end position="181"/>
    </location>
</feature>
<keyword evidence="3" id="KW-1185">Reference proteome</keyword>